<accession>A0ABQ3ZG85</accession>
<organism evidence="2 3">
    <name type="scientific">Winogradskya humida</name>
    <dbReference type="NCBI Taxonomy" id="113566"/>
    <lineage>
        <taxon>Bacteria</taxon>
        <taxon>Bacillati</taxon>
        <taxon>Actinomycetota</taxon>
        <taxon>Actinomycetes</taxon>
        <taxon>Micromonosporales</taxon>
        <taxon>Micromonosporaceae</taxon>
        <taxon>Winogradskya</taxon>
    </lineage>
</organism>
<evidence type="ECO:0000313" key="3">
    <source>
        <dbReference type="Proteomes" id="UP000603200"/>
    </source>
</evidence>
<comment type="caution">
    <text evidence="2">The sequence shown here is derived from an EMBL/GenBank/DDBJ whole genome shotgun (WGS) entry which is preliminary data.</text>
</comment>
<feature type="region of interest" description="Disordered" evidence="1">
    <location>
        <begin position="1"/>
        <end position="21"/>
    </location>
</feature>
<proteinExistence type="predicted"/>
<dbReference type="RefSeq" id="WP_203834859.1">
    <property type="nucleotide sequence ID" value="NZ_BAAATV010000001.1"/>
</dbReference>
<dbReference type="Proteomes" id="UP000603200">
    <property type="component" value="Unassembled WGS sequence"/>
</dbReference>
<reference evidence="2 3" key="1">
    <citation type="submission" date="2021-01" db="EMBL/GenBank/DDBJ databases">
        <title>Whole genome shotgun sequence of Actinoplanes humidus NBRC 14915.</title>
        <authorList>
            <person name="Komaki H."/>
            <person name="Tamura T."/>
        </authorList>
    </citation>
    <scope>NUCLEOTIDE SEQUENCE [LARGE SCALE GENOMIC DNA]</scope>
    <source>
        <strain evidence="2 3">NBRC 14915</strain>
    </source>
</reference>
<keyword evidence="3" id="KW-1185">Reference proteome</keyword>
<gene>
    <name evidence="2" type="ORF">Ahu01nite_006820</name>
</gene>
<sequence length="49" mass="5254">MGSVPVFLELPTHPQPDELDPAEGIAVTDMEDFSTANKCNCAASDDNPY</sequence>
<dbReference type="EMBL" id="BOMN01000010">
    <property type="protein sequence ID" value="GIE17580.1"/>
    <property type="molecule type" value="Genomic_DNA"/>
</dbReference>
<name>A0ABQ3ZG85_9ACTN</name>
<evidence type="ECO:0000256" key="1">
    <source>
        <dbReference type="SAM" id="MobiDB-lite"/>
    </source>
</evidence>
<evidence type="ECO:0000313" key="2">
    <source>
        <dbReference type="EMBL" id="GIE17580.1"/>
    </source>
</evidence>
<protein>
    <submittedName>
        <fullName evidence="2">Uncharacterized protein</fullName>
    </submittedName>
</protein>